<keyword evidence="2" id="KW-1185">Reference proteome</keyword>
<evidence type="ECO:0000313" key="2">
    <source>
        <dbReference type="Proteomes" id="UP000241462"/>
    </source>
</evidence>
<evidence type="ECO:0000313" key="1">
    <source>
        <dbReference type="EMBL" id="PSR80684.1"/>
    </source>
</evidence>
<dbReference type="Proteomes" id="UP000241462">
    <property type="component" value="Unassembled WGS sequence"/>
</dbReference>
<proteinExistence type="predicted"/>
<dbReference type="InParanoid" id="A0A2T3A0S9"/>
<dbReference type="PANTHER" id="PTHR37285">
    <property type="entry name" value="SPORE WALL MATURATION PROTEIN DIT1"/>
    <property type="match status" value="1"/>
</dbReference>
<protein>
    <submittedName>
        <fullName evidence="1">Pyoverdine/dityrosine biosynthesis protein-domain-containing protein</fullName>
    </submittedName>
</protein>
<gene>
    <name evidence="1" type="ORF">BD289DRAFT_440315</name>
</gene>
<organism evidence="1 2">
    <name type="scientific">Coniella lustricola</name>
    <dbReference type="NCBI Taxonomy" id="2025994"/>
    <lineage>
        <taxon>Eukaryota</taxon>
        <taxon>Fungi</taxon>
        <taxon>Dikarya</taxon>
        <taxon>Ascomycota</taxon>
        <taxon>Pezizomycotina</taxon>
        <taxon>Sordariomycetes</taxon>
        <taxon>Sordariomycetidae</taxon>
        <taxon>Diaporthales</taxon>
        <taxon>Schizoparmaceae</taxon>
        <taxon>Coniella</taxon>
    </lineage>
</organism>
<dbReference type="EMBL" id="KZ678522">
    <property type="protein sequence ID" value="PSR80684.1"/>
    <property type="molecule type" value="Genomic_DNA"/>
</dbReference>
<dbReference type="AlphaFoldDB" id="A0A2T3A0S9"/>
<name>A0A2T3A0S9_9PEZI</name>
<dbReference type="Pfam" id="PF05141">
    <property type="entry name" value="DIT1_PvcA"/>
    <property type="match status" value="1"/>
</dbReference>
<dbReference type="STRING" id="2025994.A0A2T3A0S9"/>
<accession>A0A2T3A0S9</accession>
<sequence>MEARIFALEGQLHQLGQQQLSLASLLGRLLPLLPSLDPETRNVLGSLKSLAHFGYAAAEPQVIQDEKAQSTMAVQQLGLLTPPTTPLPEDPSTPKTRILDSSLVVEHDQLASDILDIIKSYSQHLAAPADDKVTAAEPGKWLGKHLFMDKVKVQLKQQQAIRLILPAFPWKSVNKVDKVTGALPDLGEELALYRLNQLCEDIKSVYPLGGEVYIATDGLLFDDVVGISDAETWHYGEGLVQMAREHNLSNIRLMRVMDILNMTTDKVLDQELYLSLAGKCRETILSSYGRTEEEVRQMMKDDPDTLTTYRGFITFLEQDLRFSPVTAASKAISGSQYRKTVKKVAIQMMVRAESFTKLLQDRCTDYVRLSIHPSTGAVKLSIPLVVQGSGAFPRSPWHSSVALAVDGTYRTVPAREVRETHDLILRDGRPYYFREKSDLWQLSSGGAGEAEAGQLDNENSEQNVMLEPCYPNRLVVTPAKPERQGIQKLSERQIEKLRLLRAAHTAGPVEVVGFANME</sequence>
<dbReference type="OrthoDB" id="429813at2759"/>
<dbReference type="InterPro" id="IPR007817">
    <property type="entry name" value="Isocyanide_synthase_DIT1"/>
</dbReference>
<dbReference type="PANTHER" id="PTHR37285:SF5">
    <property type="entry name" value="SPORE WALL MATURATION PROTEIN DIT1"/>
    <property type="match status" value="1"/>
</dbReference>
<reference evidence="1 2" key="1">
    <citation type="journal article" date="2018" name="Mycol. Prog.">
        <title>Coniella lustricola, a new species from submerged detritus.</title>
        <authorList>
            <person name="Raudabaugh D.B."/>
            <person name="Iturriaga T."/>
            <person name="Carver A."/>
            <person name="Mondo S."/>
            <person name="Pangilinan J."/>
            <person name="Lipzen A."/>
            <person name="He G."/>
            <person name="Amirebrahimi M."/>
            <person name="Grigoriev I.V."/>
            <person name="Miller A.N."/>
        </authorList>
    </citation>
    <scope>NUCLEOTIDE SEQUENCE [LARGE SCALE GENOMIC DNA]</scope>
    <source>
        <strain evidence="1 2">B22-T-1</strain>
    </source>
</reference>